<dbReference type="EMBL" id="AGNL01002698">
    <property type="protein sequence ID" value="EJK75830.1"/>
    <property type="molecule type" value="Genomic_DNA"/>
</dbReference>
<keyword evidence="3" id="KW-0812">Transmembrane</keyword>
<dbReference type="Proteomes" id="UP000266841">
    <property type="component" value="Unassembled WGS sequence"/>
</dbReference>
<dbReference type="AlphaFoldDB" id="K0TEK9"/>
<feature type="region of interest" description="Disordered" evidence="2">
    <location>
        <begin position="109"/>
        <end position="133"/>
    </location>
</feature>
<evidence type="ECO:0000256" key="2">
    <source>
        <dbReference type="SAM" id="MobiDB-lite"/>
    </source>
</evidence>
<dbReference type="PANTHER" id="PTHR36220">
    <property type="entry name" value="UNNAMED PRODUCT"/>
    <property type="match status" value="1"/>
</dbReference>
<feature type="compositionally biased region" description="Low complexity" evidence="2">
    <location>
        <begin position="217"/>
        <end position="243"/>
    </location>
</feature>
<dbReference type="InterPro" id="IPR013517">
    <property type="entry name" value="FG-GAP"/>
</dbReference>
<sequence>MGSGERASQETRGSTNVSNSAVATMVQEDVVQGGNTASTICALNDDDPPIPVWHVVDHEKPEGNQANSVTNELEHNSSDHPRDNAPALHSTVGAPFANTADVDPQVVGVGTTASTNTTSPGAARRAATHSGATTTNAGIVTVVLQLPQARMVTPEDEDEPKPVTAEPVIVTSAILPFYRRKGIYVMFAIALLAVGIAVAMLLSGNVEASNIPTETANPTLQPTNDPTNNPTTSNKPTTSNMPTENPVLRPTNDPTNNPTTSNIPTKIPTLPPPTLRPTVYNFVSQRNMPLPLPAYGTDFHPLQPTTSTYRAKLRAPDGEDGDNFGESVAIYGDAIVVGARSDDRSGSAYVFVRRGESWTQAKLSAPDGAGYDRFGESVAIYEDSIVVGAY</sequence>
<name>K0TEK9_THAOC</name>
<dbReference type="Pfam" id="PF14312">
    <property type="entry name" value="FG-GAP_2"/>
    <property type="match status" value="2"/>
</dbReference>
<protein>
    <submittedName>
        <fullName evidence="4">Uncharacterized protein</fullName>
    </submittedName>
</protein>
<evidence type="ECO:0000256" key="3">
    <source>
        <dbReference type="SAM" id="Phobius"/>
    </source>
</evidence>
<dbReference type="Gene3D" id="2.130.10.130">
    <property type="entry name" value="Integrin alpha, N-terminal"/>
    <property type="match status" value="1"/>
</dbReference>
<evidence type="ECO:0000313" key="4">
    <source>
        <dbReference type="EMBL" id="EJK75830.1"/>
    </source>
</evidence>
<dbReference type="OrthoDB" id="188207at2759"/>
<keyword evidence="3" id="KW-0472">Membrane</keyword>
<feature type="compositionally biased region" description="Low complexity" evidence="2">
    <location>
        <begin position="250"/>
        <end position="268"/>
    </location>
</feature>
<proteinExistence type="predicted"/>
<organism evidence="4 5">
    <name type="scientific">Thalassiosira oceanica</name>
    <name type="common">Marine diatom</name>
    <dbReference type="NCBI Taxonomy" id="159749"/>
    <lineage>
        <taxon>Eukaryota</taxon>
        <taxon>Sar</taxon>
        <taxon>Stramenopiles</taxon>
        <taxon>Ochrophyta</taxon>
        <taxon>Bacillariophyta</taxon>
        <taxon>Coscinodiscophyceae</taxon>
        <taxon>Thalassiosirophycidae</taxon>
        <taxon>Thalassiosirales</taxon>
        <taxon>Thalassiosiraceae</taxon>
        <taxon>Thalassiosira</taxon>
    </lineage>
</organism>
<gene>
    <name evidence="4" type="ORF">THAOC_02436</name>
</gene>
<feature type="region of interest" description="Disordered" evidence="2">
    <location>
        <begin position="213"/>
        <end position="271"/>
    </location>
</feature>
<feature type="transmembrane region" description="Helical" evidence="3">
    <location>
        <begin position="183"/>
        <end position="202"/>
    </location>
</feature>
<keyword evidence="1" id="KW-0732">Signal</keyword>
<evidence type="ECO:0000313" key="5">
    <source>
        <dbReference type="Proteomes" id="UP000266841"/>
    </source>
</evidence>
<dbReference type="InterPro" id="IPR028994">
    <property type="entry name" value="Integrin_alpha_N"/>
</dbReference>
<evidence type="ECO:0000256" key="1">
    <source>
        <dbReference type="ARBA" id="ARBA00022729"/>
    </source>
</evidence>
<keyword evidence="5" id="KW-1185">Reference proteome</keyword>
<keyword evidence="3" id="KW-1133">Transmembrane helix</keyword>
<reference evidence="4 5" key="1">
    <citation type="journal article" date="2012" name="Genome Biol.">
        <title>Genome and low-iron response of an oceanic diatom adapted to chronic iron limitation.</title>
        <authorList>
            <person name="Lommer M."/>
            <person name="Specht M."/>
            <person name="Roy A.S."/>
            <person name="Kraemer L."/>
            <person name="Andreson R."/>
            <person name="Gutowska M.A."/>
            <person name="Wolf J."/>
            <person name="Bergner S.V."/>
            <person name="Schilhabel M.B."/>
            <person name="Klostermeier U.C."/>
            <person name="Beiko R.G."/>
            <person name="Rosenstiel P."/>
            <person name="Hippler M."/>
            <person name="Laroche J."/>
        </authorList>
    </citation>
    <scope>NUCLEOTIDE SEQUENCE [LARGE SCALE GENOMIC DNA]</scope>
    <source>
        <strain evidence="4 5">CCMP1005</strain>
    </source>
</reference>
<accession>K0TEK9</accession>
<feature type="non-terminal residue" evidence="4">
    <location>
        <position position="390"/>
    </location>
</feature>
<comment type="caution">
    <text evidence="4">The sequence shown here is derived from an EMBL/GenBank/DDBJ whole genome shotgun (WGS) entry which is preliminary data.</text>
</comment>
<feature type="compositionally biased region" description="Polar residues" evidence="2">
    <location>
        <begin position="111"/>
        <end position="120"/>
    </location>
</feature>
<dbReference type="PANTHER" id="PTHR36220:SF1">
    <property type="entry name" value="GAMMA TUBULIN COMPLEX COMPONENT C-TERMINAL DOMAIN-CONTAINING PROTEIN"/>
    <property type="match status" value="1"/>
</dbReference>